<evidence type="ECO:0000313" key="9">
    <source>
        <dbReference type="EMBL" id="KAJ3568889.1"/>
    </source>
</evidence>
<comment type="subcellular location">
    <subcellularLocation>
        <location evidence="1">Membrane</location>
        <topology evidence="1">Multi-pass membrane protein</topology>
    </subcellularLocation>
</comment>
<comment type="similarity">
    <text evidence="2">Belongs to the peptidase S54 family.</text>
</comment>
<dbReference type="SUPFAM" id="SSF144091">
    <property type="entry name" value="Rhomboid-like"/>
    <property type="match status" value="1"/>
</dbReference>
<dbReference type="GO" id="GO:0006465">
    <property type="term" value="P:signal peptide processing"/>
    <property type="evidence" value="ECO:0007669"/>
    <property type="project" value="TreeGrafter"/>
</dbReference>
<protein>
    <recommendedName>
        <fullName evidence="8">Peptidase S54 rhomboid domain-containing protein</fullName>
    </recommendedName>
</protein>
<dbReference type="Proteomes" id="UP001148614">
    <property type="component" value="Unassembled WGS sequence"/>
</dbReference>
<organism evidence="9 10">
    <name type="scientific">Xylaria arbuscula</name>
    <dbReference type="NCBI Taxonomy" id="114810"/>
    <lineage>
        <taxon>Eukaryota</taxon>
        <taxon>Fungi</taxon>
        <taxon>Dikarya</taxon>
        <taxon>Ascomycota</taxon>
        <taxon>Pezizomycotina</taxon>
        <taxon>Sordariomycetes</taxon>
        <taxon>Xylariomycetidae</taxon>
        <taxon>Xylariales</taxon>
        <taxon>Xylariaceae</taxon>
        <taxon>Xylaria</taxon>
    </lineage>
</organism>
<keyword evidence="6 7" id="KW-0472">Membrane</keyword>
<evidence type="ECO:0000256" key="7">
    <source>
        <dbReference type="SAM" id="Phobius"/>
    </source>
</evidence>
<dbReference type="GO" id="GO:0004252">
    <property type="term" value="F:serine-type endopeptidase activity"/>
    <property type="evidence" value="ECO:0007669"/>
    <property type="project" value="InterPro"/>
</dbReference>
<dbReference type="InterPro" id="IPR050925">
    <property type="entry name" value="Rhomboid_protease_S54"/>
</dbReference>
<dbReference type="EMBL" id="JANPWZ010001089">
    <property type="protein sequence ID" value="KAJ3568889.1"/>
    <property type="molecule type" value="Genomic_DNA"/>
</dbReference>
<evidence type="ECO:0000256" key="1">
    <source>
        <dbReference type="ARBA" id="ARBA00004141"/>
    </source>
</evidence>
<proteinExistence type="inferred from homology"/>
<keyword evidence="3 7" id="KW-0812">Transmembrane</keyword>
<reference evidence="9" key="1">
    <citation type="submission" date="2022-07" db="EMBL/GenBank/DDBJ databases">
        <title>Genome Sequence of Xylaria arbuscula.</title>
        <authorList>
            <person name="Buettner E."/>
        </authorList>
    </citation>
    <scope>NUCLEOTIDE SEQUENCE</scope>
    <source>
        <strain evidence="9">VT107</strain>
    </source>
</reference>
<gene>
    <name evidence="9" type="ORF">NPX13_g6270</name>
</gene>
<dbReference type="GO" id="GO:0016020">
    <property type="term" value="C:membrane"/>
    <property type="evidence" value="ECO:0007669"/>
    <property type="project" value="UniProtKB-SubCell"/>
</dbReference>
<dbReference type="VEuPathDB" id="FungiDB:F4678DRAFT_333311"/>
<dbReference type="PANTHER" id="PTHR43731:SF14">
    <property type="entry name" value="PRESENILIN-ASSOCIATED RHOMBOID-LIKE PROTEIN, MITOCHONDRIAL"/>
    <property type="match status" value="1"/>
</dbReference>
<evidence type="ECO:0000259" key="8">
    <source>
        <dbReference type="Pfam" id="PF01694"/>
    </source>
</evidence>
<accession>A0A9W8ND70</accession>
<evidence type="ECO:0000313" key="10">
    <source>
        <dbReference type="Proteomes" id="UP001148614"/>
    </source>
</evidence>
<evidence type="ECO:0000256" key="5">
    <source>
        <dbReference type="ARBA" id="ARBA00022989"/>
    </source>
</evidence>
<keyword evidence="10" id="KW-1185">Reference proteome</keyword>
<name>A0A9W8ND70_9PEZI</name>
<dbReference type="InterPro" id="IPR022764">
    <property type="entry name" value="Peptidase_S54_rhomboid_dom"/>
</dbReference>
<comment type="caution">
    <text evidence="9">The sequence shown here is derived from an EMBL/GenBank/DDBJ whole genome shotgun (WGS) entry which is preliminary data.</text>
</comment>
<feature type="transmembrane region" description="Helical" evidence="7">
    <location>
        <begin position="38"/>
        <end position="59"/>
    </location>
</feature>
<feature type="transmembrane region" description="Helical" evidence="7">
    <location>
        <begin position="195"/>
        <end position="214"/>
    </location>
</feature>
<dbReference type="PANTHER" id="PTHR43731">
    <property type="entry name" value="RHOMBOID PROTEASE"/>
    <property type="match status" value="1"/>
</dbReference>
<keyword evidence="4" id="KW-0378">Hydrolase</keyword>
<dbReference type="InterPro" id="IPR035952">
    <property type="entry name" value="Rhomboid-like_sf"/>
</dbReference>
<evidence type="ECO:0000256" key="2">
    <source>
        <dbReference type="ARBA" id="ARBA00009045"/>
    </source>
</evidence>
<evidence type="ECO:0000256" key="3">
    <source>
        <dbReference type="ARBA" id="ARBA00022692"/>
    </source>
</evidence>
<dbReference type="Pfam" id="PF01694">
    <property type="entry name" value="Rhomboid"/>
    <property type="match status" value="1"/>
</dbReference>
<sequence>MFRAQTTIKRWFMPRPAHYLRSYSTQDSKMYYLPRLRILSPVIWSVCACSTIYVSFASYDVWRNAQRLKAHGKVLKSFEQLEDLNRKDYYSRVVRKPTSERPEFSEPAHVSNPRGRFTLGLIAATVSVHALSSLRPQSKLLFAHVPAWTRNFTLFTATFGHSGLLHLGVNMYGLFYLMPAAFLSPALKESGAHATAFYLSAGILSGLAQHIAAISLRRGILTPSLGASGALLALFGIVGVSFSDMKVGIIFVPGFTLKINEALIWLALFDALGIFVQYPGINFAHAAHLGGLGLGVAYARYGGERRLWRPARKVAFKTMHSLGLL</sequence>
<feature type="transmembrane region" description="Helical" evidence="7">
    <location>
        <begin position="220"/>
        <end position="242"/>
    </location>
</feature>
<feature type="domain" description="Peptidase S54 rhomboid" evidence="8">
    <location>
        <begin position="152"/>
        <end position="301"/>
    </location>
</feature>
<keyword evidence="5 7" id="KW-1133">Transmembrane helix</keyword>
<dbReference type="AlphaFoldDB" id="A0A9W8ND70"/>
<feature type="transmembrane region" description="Helical" evidence="7">
    <location>
        <begin position="164"/>
        <end position="183"/>
    </location>
</feature>
<dbReference type="Gene3D" id="1.20.1540.10">
    <property type="entry name" value="Rhomboid-like"/>
    <property type="match status" value="1"/>
</dbReference>
<evidence type="ECO:0000256" key="4">
    <source>
        <dbReference type="ARBA" id="ARBA00022801"/>
    </source>
</evidence>
<feature type="transmembrane region" description="Helical" evidence="7">
    <location>
        <begin position="286"/>
        <end position="303"/>
    </location>
</feature>
<evidence type="ECO:0000256" key="6">
    <source>
        <dbReference type="ARBA" id="ARBA00023136"/>
    </source>
</evidence>